<reference evidence="2 3" key="1">
    <citation type="submission" date="2019-11" db="EMBL/GenBank/DDBJ databases">
        <title>Venturia inaequalis Genome Resource.</title>
        <authorList>
            <person name="Lichtner F.J."/>
        </authorList>
    </citation>
    <scope>NUCLEOTIDE SEQUENCE [LARGE SCALE GENOMIC DNA]</scope>
    <source>
        <strain evidence="2">Bline_iso_100314</strain>
    </source>
</reference>
<dbReference type="AlphaFoldDB" id="A0A8H3YIE9"/>
<feature type="compositionally biased region" description="Basic and acidic residues" evidence="1">
    <location>
        <begin position="280"/>
        <end position="297"/>
    </location>
</feature>
<evidence type="ECO:0000313" key="2">
    <source>
        <dbReference type="EMBL" id="KAE9961585.1"/>
    </source>
</evidence>
<feature type="compositionally biased region" description="Basic residues" evidence="1">
    <location>
        <begin position="216"/>
        <end position="227"/>
    </location>
</feature>
<feature type="compositionally biased region" description="Polar residues" evidence="1">
    <location>
        <begin position="309"/>
        <end position="321"/>
    </location>
</feature>
<name>A0A8H3YIE9_VENIN</name>
<proteinExistence type="predicted"/>
<evidence type="ECO:0000256" key="1">
    <source>
        <dbReference type="SAM" id="MobiDB-lite"/>
    </source>
</evidence>
<feature type="region of interest" description="Disordered" evidence="1">
    <location>
        <begin position="197"/>
        <end position="335"/>
    </location>
</feature>
<dbReference type="Proteomes" id="UP000433883">
    <property type="component" value="Unassembled WGS sequence"/>
</dbReference>
<evidence type="ECO:0000313" key="3">
    <source>
        <dbReference type="Proteomes" id="UP000433883"/>
    </source>
</evidence>
<organism evidence="2 3">
    <name type="scientific">Venturia inaequalis</name>
    <name type="common">Apple scab fungus</name>
    <dbReference type="NCBI Taxonomy" id="5025"/>
    <lineage>
        <taxon>Eukaryota</taxon>
        <taxon>Fungi</taxon>
        <taxon>Dikarya</taxon>
        <taxon>Ascomycota</taxon>
        <taxon>Pezizomycotina</taxon>
        <taxon>Dothideomycetes</taxon>
        <taxon>Pleosporomycetidae</taxon>
        <taxon>Venturiales</taxon>
        <taxon>Venturiaceae</taxon>
        <taxon>Venturia</taxon>
    </lineage>
</organism>
<sequence>MLHPDGIAVYIKSVSRGNTFIEYVTLGAQKLPDAEAMECYIDVSDNEPYTVIVDFAKKLSRAARDGTKVPDMNILRWIDEEGVGQGHFLDSRTLATRRTIEFIDRNHTTGGYSFANLQKADAIFSPEFGKIVVQVQPCAREPMALQNSTSQPAIPTNDSPLRFVFRYRSTEYLQKLGVARSKGLVGDEYTATSRLGRQAISEPVAPPVHAKESHAQKKKRKKQRRQARAFAESSRLSKEKAMPTKSTPRKQSNKIISAVKGGYPETTRISKINQPEVLDPLDKKSKLEAKAKQEEKGLSGSGDDFSVPRQGTTSSIGTPMSSHRPLPFKIPGFVTEPGLAKGKKRVSIDLTKD</sequence>
<comment type="caution">
    <text evidence="2">The sequence shown here is derived from an EMBL/GenBank/DDBJ whole genome shotgun (WGS) entry which is preliminary data.</text>
</comment>
<protein>
    <submittedName>
        <fullName evidence="2">Uncharacterized protein</fullName>
    </submittedName>
</protein>
<dbReference type="EMBL" id="WNWQ01001412">
    <property type="protein sequence ID" value="KAE9961585.1"/>
    <property type="molecule type" value="Genomic_DNA"/>
</dbReference>
<accession>A0A8H3YIE9</accession>
<gene>
    <name evidence="2" type="ORF">BLS_001729</name>
</gene>